<dbReference type="Pfam" id="PF12776">
    <property type="entry name" value="Myb_DNA-bind_3"/>
    <property type="match status" value="1"/>
</dbReference>
<evidence type="ECO:0000313" key="4">
    <source>
        <dbReference type="Proteomes" id="UP000094819"/>
    </source>
</evidence>
<dbReference type="Proteomes" id="UP000094819">
    <property type="component" value="Unassembled WGS sequence"/>
</dbReference>
<name>A0A1E3J5H1_9TREE</name>
<sequence length="423" mass="46516">MPAFPSINTPADHPANVGTLPNAATVDVVVATQAPAPKSAPKEWTRRDTFIMLNQFLSFRQGRGPYIKNYQTFHCQTVISLIKEAGGPQRTVKAVQGRLDTLRKQFGILRHLREQSGFGWNPELQVVTTDEAVWEDMPKKYRVWKNVPFPYYDVSSEQRQLGEGGGDLAFEGEWESDHEGEEEEMPKKYRVWKNVPFPYYDVMMEIEEGGGGATGEGVLVILLDPLASQGDAQTPMGNVIEGEGLSPPWEWADEEDSQDMQGTPASAPTPSLRHISATDSTGSLASTPKSSDLKPSPTTSRNKRKAAAIDQEQDAVQVIIDIIQRREPNAQARARVMQESSDVVWEFLQQKAVEDVISLDDVLLLLGAAQRNPADARSIVSLSRHPGPITNDVLQMCVRSVRATGTVNTPPLITSAIITSQGS</sequence>
<protein>
    <recommendedName>
        <fullName evidence="2">Myb/SANT-like domain-containing protein</fullName>
    </recommendedName>
</protein>
<proteinExistence type="predicted"/>
<dbReference type="PANTHER" id="PTHR47072:SF4">
    <property type="entry name" value="MYB_SANT-LIKE DOMAIN-CONTAINING PROTEIN"/>
    <property type="match status" value="1"/>
</dbReference>
<dbReference type="RefSeq" id="XP_019031336.1">
    <property type="nucleotide sequence ID" value="XM_019176861.1"/>
</dbReference>
<feature type="domain" description="Myb/SANT-like" evidence="2">
    <location>
        <begin position="63"/>
        <end position="136"/>
    </location>
</feature>
<dbReference type="OrthoDB" id="3366674at2759"/>
<evidence type="ECO:0000313" key="3">
    <source>
        <dbReference type="EMBL" id="ODN95356.1"/>
    </source>
</evidence>
<organism evidence="3 4">
    <name type="scientific">Cryptococcus wingfieldii CBS 7118</name>
    <dbReference type="NCBI Taxonomy" id="1295528"/>
    <lineage>
        <taxon>Eukaryota</taxon>
        <taxon>Fungi</taxon>
        <taxon>Dikarya</taxon>
        <taxon>Basidiomycota</taxon>
        <taxon>Agaricomycotina</taxon>
        <taxon>Tremellomycetes</taxon>
        <taxon>Tremellales</taxon>
        <taxon>Cryptococcaceae</taxon>
        <taxon>Cryptococcus</taxon>
    </lineage>
</organism>
<evidence type="ECO:0000256" key="1">
    <source>
        <dbReference type="SAM" id="MobiDB-lite"/>
    </source>
</evidence>
<feature type="compositionally biased region" description="Polar residues" evidence="1">
    <location>
        <begin position="277"/>
        <end position="290"/>
    </location>
</feature>
<dbReference type="EMBL" id="AWGH01000013">
    <property type="protein sequence ID" value="ODN95356.1"/>
    <property type="molecule type" value="Genomic_DNA"/>
</dbReference>
<feature type="region of interest" description="Disordered" evidence="1">
    <location>
        <begin position="232"/>
        <end position="309"/>
    </location>
</feature>
<dbReference type="InterPro" id="IPR024752">
    <property type="entry name" value="Myb/SANT-like_dom"/>
</dbReference>
<gene>
    <name evidence="3" type="ORF">L198_04752</name>
</gene>
<dbReference type="GeneID" id="30193965"/>
<feature type="compositionally biased region" description="Polar residues" evidence="1">
    <location>
        <begin position="259"/>
        <end position="269"/>
    </location>
</feature>
<comment type="caution">
    <text evidence="3">The sequence shown here is derived from an EMBL/GenBank/DDBJ whole genome shotgun (WGS) entry which is preliminary data.</text>
</comment>
<accession>A0A1E3J5H1</accession>
<dbReference type="AlphaFoldDB" id="A0A1E3J5H1"/>
<dbReference type="PANTHER" id="PTHR47072">
    <property type="match status" value="1"/>
</dbReference>
<reference evidence="3 4" key="1">
    <citation type="submission" date="2016-06" db="EMBL/GenBank/DDBJ databases">
        <title>Evolution of pathogenesis and genome organization in the Tremellales.</title>
        <authorList>
            <person name="Cuomo C."/>
            <person name="Litvintseva A."/>
            <person name="Heitman J."/>
            <person name="Chen Y."/>
            <person name="Sun S."/>
            <person name="Springer D."/>
            <person name="Dromer F."/>
            <person name="Young S."/>
            <person name="Zeng Q."/>
            <person name="Chapman S."/>
            <person name="Gujja S."/>
            <person name="Saif S."/>
            <person name="Birren B."/>
        </authorList>
    </citation>
    <scope>NUCLEOTIDE SEQUENCE [LARGE SCALE GENOMIC DNA]</scope>
    <source>
        <strain evidence="3 4">CBS 7118</strain>
    </source>
</reference>
<evidence type="ECO:0000259" key="2">
    <source>
        <dbReference type="Pfam" id="PF12776"/>
    </source>
</evidence>
<keyword evidence="4" id="KW-1185">Reference proteome</keyword>